<dbReference type="SMART" id="SM00320">
    <property type="entry name" value="WD40"/>
    <property type="match status" value="3"/>
</dbReference>
<dbReference type="GO" id="GO:0006364">
    <property type="term" value="P:rRNA processing"/>
    <property type="evidence" value="ECO:0007669"/>
    <property type="project" value="TreeGrafter"/>
</dbReference>
<keyword evidence="10" id="KW-1185">Reference proteome</keyword>
<dbReference type="GO" id="GO:0005730">
    <property type="term" value="C:nucleolus"/>
    <property type="evidence" value="ECO:0007669"/>
    <property type="project" value="UniProtKB-SubCell"/>
</dbReference>
<dbReference type="PANTHER" id="PTHR19924:SF31">
    <property type="entry name" value="WD REPEAT-CONTAINING PROTEIN JIP5"/>
    <property type="match status" value="1"/>
</dbReference>
<dbReference type="Gene3D" id="2.130.10.10">
    <property type="entry name" value="YVTN repeat-like/Quinoprotein amine dehydrogenase"/>
    <property type="match status" value="2"/>
</dbReference>
<evidence type="ECO:0000256" key="6">
    <source>
        <dbReference type="ARBA" id="ARBA00039238"/>
    </source>
</evidence>
<dbReference type="InterPro" id="IPR001680">
    <property type="entry name" value="WD40_rpt"/>
</dbReference>
<dbReference type="InterPro" id="IPR015943">
    <property type="entry name" value="WD40/YVTN_repeat-like_dom_sf"/>
</dbReference>
<dbReference type="InterPro" id="IPR036322">
    <property type="entry name" value="WD40_repeat_dom_sf"/>
</dbReference>
<accession>A0AAN7WSI3</accession>
<feature type="compositionally biased region" description="Polar residues" evidence="8">
    <location>
        <begin position="467"/>
        <end position="477"/>
    </location>
</feature>
<dbReference type="Proteomes" id="UP001306508">
    <property type="component" value="Unassembled WGS sequence"/>
</dbReference>
<evidence type="ECO:0000313" key="9">
    <source>
        <dbReference type="EMBL" id="KAK5781597.1"/>
    </source>
</evidence>
<feature type="compositionally biased region" description="Acidic residues" evidence="8">
    <location>
        <begin position="382"/>
        <end position="404"/>
    </location>
</feature>
<dbReference type="SUPFAM" id="SSF50978">
    <property type="entry name" value="WD40 repeat-like"/>
    <property type="match status" value="1"/>
</dbReference>
<comment type="subcellular location">
    <subcellularLocation>
        <location evidence="1">Nucleus</location>
        <location evidence="1">Nucleolus</location>
    </subcellularLocation>
</comment>
<reference evidence="10" key="1">
    <citation type="submission" date="2023-07" db="EMBL/GenBank/DDBJ databases">
        <title>A draft genome of Kazachstania heterogenica Y-27499.</title>
        <authorList>
            <person name="Donic C."/>
            <person name="Kralova J.S."/>
            <person name="Fidel L."/>
            <person name="Ben-Dor S."/>
            <person name="Jung S."/>
        </authorList>
    </citation>
    <scope>NUCLEOTIDE SEQUENCE [LARGE SCALE GENOMIC DNA]</scope>
    <source>
        <strain evidence="10">Y27499</strain>
    </source>
</reference>
<evidence type="ECO:0000256" key="8">
    <source>
        <dbReference type="SAM" id="MobiDB-lite"/>
    </source>
</evidence>
<feature type="compositionally biased region" description="Low complexity" evidence="8">
    <location>
        <begin position="371"/>
        <end position="381"/>
    </location>
</feature>
<evidence type="ECO:0000256" key="5">
    <source>
        <dbReference type="ARBA" id="ARBA00023242"/>
    </source>
</evidence>
<comment type="similarity">
    <text evidence="2">Belongs to the WD repeat WDR55 family.</text>
</comment>
<dbReference type="AlphaFoldDB" id="A0AAN7WSI3"/>
<feature type="region of interest" description="Disordered" evidence="8">
    <location>
        <begin position="355"/>
        <end position="411"/>
    </location>
</feature>
<feature type="region of interest" description="Disordered" evidence="8">
    <location>
        <begin position="423"/>
        <end position="485"/>
    </location>
</feature>
<sequence>MGKKNSKTKTLEESKITPLLQWNSTPDSSFFQFVAHPTKPILYFGLSSGHIFSYKYDLNHLSPASKNPSSSPHGYPEVNIGETIPGLQILWKTKRHKSSLHGLTINSNGRYLFSVGNDNIIKKADSLTGQVIKKGKLPEDWQPSTKITVTDDVLILGNEIGDVLVLDPTSLHLKNRINKIHFGDPINDIFQFVNRSKYKFISLGQTTLAYWDTHNKDKEKIMLSDDQEDEILCGCFVDNEESNLKGETLVCGMGEGILTVWKPKINDLEDQMSRIKVCPKESIDCIISTLQDDNCVWCGCSNGKLYKVNIKSNRIIEIRNHDSDCMDEVSMIDLDHEYRVISGGMDSIKLWPEVTDTEKEEEEGEEESGSDIDSFSDSSDSSIDDNSDIDDSDTDNGSSNEEETLVGLSKEELLAELDKDLKNVSDSEELEKNEDINLNNDNISSKRRRKDKTKETKNKRQKKSQYPKKNNQGNNNHGILKFEGL</sequence>
<keyword evidence="5" id="KW-0539">Nucleus</keyword>
<comment type="caution">
    <text evidence="9">The sequence shown here is derived from an EMBL/GenBank/DDBJ whole genome shotgun (WGS) entry which is preliminary data.</text>
</comment>
<evidence type="ECO:0000256" key="7">
    <source>
        <dbReference type="ARBA" id="ARBA00039514"/>
    </source>
</evidence>
<dbReference type="EMBL" id="JAWIZZ010000031">
    <property type="protein sequence ID" value="KAK5781597.1"/>
    <property type="molecule type" value="Genomic_DNA"/>
</dbReference>
<name>A0AAN7WSI3_9SACH</name>
<feature type="compositionally biased region" description="Acidic residues" evidence="8">
    <location>
        <begin position="358"/>
        <end position="370"/>
    </location>
</feature>
<dbReference type="GO" id="GO:0045943">
    <property type="term" value="P:positive regulation of transcription by RNA polymerase I"/>
    <property type="evidence" value="ECO:0007669"/>
    <property type="project" value="TreeGrafter"/>
</dbReference>
<evidence type="ECO:0000256" key="3">
    <source>
        <dbReference type="ARBA" id="ARBA00022574"/>
    </source>
</evidence>
<keyword evidence="3" id="KW-0853">WD repeat</keyword>
<keyword evidence="4" id="KW-0677">Repeat</keyword>
<evidence type="ECO:0000256" key="4">
    <source>
        <dbReference type="ARBA" id="ARBA00022737"/>
    </source>
</evidence>
<evidence type="ECO:0000256" key="2">
    <source>
        <dbReference type="ARBA" id="ARBA00007625"/>
    </source>
</evidence>
<proteinExistence type="inferred from homology"/>
<gene>
    <name evidence="9" type="ORF">RI543_000779</name>
</gene>
<protein>
    <recommendedName>
        <fullName evidence="6">WD repeat-containing protein JIP5</fullName>
    </recommendedName>
    <alternativeName>
        <fullName evidence="7">WD repeat-containing protein jip5</fullName>
    </alternativeName>
</protein>
<evidence type="ECO:0000256" key="1">
    <source>
        <dbReference type="ARBA" id="ARBA00004604"/>
    </source>
</evidence>
<organism evidence="9 10">
    <name type="scientific">Arxiozyma heterogenica</name>
    <dbReference type="NCBI Taxonomy" id="278026"/>
    <lineage>
        <taxon>Eukaryota</taxon>
        <taxon>Fungi</taxon>
        <taxon>Dikarya</taxon>
        <taxon>Ascomycota</taxon>
        <taxon>Saccharomycotina</taxon>
        <taxon>Saccharomycetes</taxon>
        <taxon>Saccharomycetales</taxon>
        <taxon>Saccharomycetaceae</taxon>
        <taxon>Arxiozyma</taxon>
    </lineage>
</organism>
<evidence type="ECO:0000313" key="10">
    <source>
        <dbReference type="Proteomes" id="UP001306508"/>
    </source>
</evidence>
<dbReference type="PANTHER" id="PTHR19924">
    <property type="entry name" value="UTP15 U3 SMALL NUCLEOLAR RNA-ASSOCIATED PROTEIN 15 FAMILY MEMBER"/>
    <property type="match status" value="1"/>
</dbReference>